<gene>
    <name evidence="1" type="ORF">CEURO_LOCUS7899</name>
</gene>
<dbReference type="PANTHER" id="PTHR31286">
    <property type="entry name" value="GLYCINE-RICH CELL WALL STRUCTURAL PROTEIN 1.8-LIKE"/>
    <property type="match status" value="1"/>
</dbReference>
<evidence type="ECO:0008006" key="3">
    <source>
        <dbReference type="Google" id="ProtNLM"/>
    </source>
</evidence>
<reference evidence="1" key="1">
    <citation type="submission" date="2022-07" db="EMBL/GenBank/DDBJ databases">
        <authorList>
            <person name="Macas J."/>
            <person name="Novak P."/>
            <person name="Neumann P."/>
        </authorList>
    </citation>
    <scope>NUCLEOTIDE SEQUENCE</scope>
</reference>
<accession>A0A9P0YZS0</accession>
<organism evidence="1 2">
    <name type="scientific">Cuscuta europaea</name>
    <name type="common">European dodder</name>
    <dbReference type="NCBI Taxonomy" id="41803"/>
    <lineage>
        <taxon>Eukaryota</taxon>
        <taxon>Viridiplantae</taxon>
        <taxon>Streptophyta</taxon>
        <taxon>Embryophyta</taxon>
        <taxon>Tracheophyta</taxon>
        <taxon>Spermatophyta</taxon>
        <taxon>Magnoliopsida</taxon>
        <taxon>eudicotyledons</taxon>
        <taxon>Gunneridae</taxon>
        <taxon>Pentapetalae</taxon>
        <taxon>asterids</taxon>
        <taxon>lamiids</taxon>
        <taxon>Solanales</taxon>
        <taxon>Convolvulaceae</taxon>
        <taxon>Cuscuteae</taxon>
        <taxon>Cuscuta</taxon>
        <taxon>Cuscuta subgen. Cuscuta</taxon>
    </lineage>
</organism>
<proteinExistence type="predicted"/>
<protein>
    <recommendedName>
        <fullName evidence="3">DUF4283 domain-containing protein</fullName>
    </recommendedName>
</protein>
<keyword evidence="2" id="KW-1185">Reference proteome</keyword>
<dbReference type="EMBL" id="CAMAPE010000014">
    <property type="protein sequence ID" value="CAH9081430.1"/>
    <property type="molecule type" value="Genomic_DNA"/>
</dbReference>
<dbReference type="PANTHER" id="PTHR31286:SF180">
    <property type="entry name" value="OS10G0362600 PROTEIN"/>
    <property type="match status" value="1"/>
</dbReference>
<dbReference type="AlphaFoldDB" id="A0A9P0YZS0"/>
<evidence type="ECO:0000313" key="1">
    <source>
        <dbReference type="EMBL" id="CAH9081430.1"/>
    </source>
</evidence>
<dbReference type="OrthoDB" id="1924068at2759"/>
<sequence length="386" mass="43939">MRLWEANEIGRIASMVGVPITTDKVTQEKTYTSFARVLIEIDASKPPVLQFPIVPPSGKEYLQRVIYETYPSYCCQCKKFGHHYFTCNVLNPPKKMEEGTAKGKTVPLVNKNEKPSKVDDKGKAIKPSFQVVKPRNTNSFKLPDFLSKAIDDPKSKYTNGDFEWEGRHILSVHDMEADDIVTKFLTKEDGRHEAWVKKRYQIKSIISVARVGMDLKREAHKDAPAIAFTDPCLVSLPGVKRARFWYAINRQIFILNVACFFDVHSRHNKEYLQAMERTKLVDKSAKDFAQTKGAGASTSEASKPQETKAYTLLPWRDPITGQEITQDAVVEPEGHLIRNTHQMNFDGVVTGVFLDERKKRVVSIMPLDVLKVSPVDPKAQHELWIY</sequence>
<dbReference type="InterPro" id="IPR040256">
    <property type="entry name" value="At4g02000-like"/>
</dbReference>
<evidence type="ECO:0000313" key="2">
    <source>
        <dbReference type="Proteomes" id="UP001152484"/>
    </source>
</evidence>
<comment type="caution">
    <text evidence="1">The sequence shown here is derived from an EMBL/GenBank/DDBJ whole genome shotgun (WGS) entry which is preliminary data.</text>
</comment>
<dbReference type="Proteomes" id="UP001152484">
    <property type="component" value="Unassembled WGS sequence"/>
</dbReference>
<name>A0A9P0YZS0_CUSEU</name>